<evidence type="ECO:0000313" key="2">
    <source>
        <dbReference type="Proteomes" id="UP000317650"/>
    </source>
</evidence>
<dbReference type="AlphaFoldDB" id="A0A4S8IHW5"/>
<sequence length="78" mass="8080">MGDSINGLMKEVKLEGQNNTLTNNNMSSCMDWQIPSENSLDNLGPAAAMYWNAAIGGGGGGSGWPDGMNYGSSVAPLI</sequence>
<evidence type="ECO:0000313" key="1">
    <source>
        <dbReference type="EMBL" id="THU46972.1"/>
    </source>
</evidence>
<organism evidence="1 2">
    <name type="scientific">Musa balbisiana</name>
    <name type="common">Banana</name>
    <dbReference type="NCBI Taxonomy" id="52838"/>
    <lineage>
        <taxon>Eukaryota</taxon>
        <taxon>Viridiplantae</taxon>
        <taxon>Streptophyta</taxon>
        <taxon>Embryophyta</taxon>
        <taxon>Tracheophyta</taxon>
        <taxon>Spermatophyta</taxon>
        <taxon>Magnoliopsida</taxon>
        <taxon>Liliopsida</taxon>
        <taxon>Zingiberales</taxon>
        <taxon>Musaceae</taxon>
        <taxon>Musa</taxon>
    </lineage>
</organism>
<comment type="caution">
    <text evidence="1">The sequence shown here is derived from an EMBL/GenBank/DDBJ whole genome shotgun (WGS) entry which is preliminary data.</text>
</comment>
<proteinExistence type="predicted"/>
<protein>
    <submittedName>
        <fullName evidence="1">Uncharacterized protein</fullName>
    </submittedName>
</protein>
<gene>
    <name evidence="1" type="ORF">C4D60_Mb09t10590</name>
</gene>
<dbReference type="EMBL" id="PYDT01000010">
    <property type="protein sequence ID" value="THU46972.1"/>
    <property type="molecule type" value="Genomic_DNA"/>
</dbReference>
<reference evidence="1 2" key="1">
    <citation type="journal article" date="2019" name="Nat. Plants">
        <title>Genome sequencing of Musa balbisiana reveals subgenome evolution and function divergence in polyploid bananas.</title>
        <authorList>
            <person name="Yao X."/>
        </authorList>
    </citation>
    <scope>NUCLEOTIDE SEQUENCE [LARGE SCALE GENOMIC DNA]</scope>
    <source>
        <strain evidence="2">cv. DH-PKW</strain>
        <tissue evidence="1">Leaves</tissue>
    </source>
</reference>
<name>A0A4S8IHW5_MUSBA</name>
<dbReference type="Proteomes" id="UP000317650">
    <property type="component" value="Chromosome 9"/>
</dbReference>
<keyword evidence="2" id="KW-1185">Reference proteome</keyword>
<accession>A0A4S8IHW5</accession>